<comment type="caution">
    <text evidence="1">The sequence shown here is derived from an EMBL/GenBank/DDBJ whole genome shotgun (WGS) entry which is preliminary data.</text>
</comment>
<proteinExistence type="predicted"/>
<evidence type="ECO:0000313" key="1">
    <source>
        <dbReference type="EMBL" id="CAH2014988.1"/>
    </source>
</evidence>
<dbReference type="InterPro" id="IPR019322">
    <property type="entry name" value="TIMM29"/>
</dbReference>
<protein>
    <recommendedName>
        <fullName evidence="3">Mitochondrial import inner membrane translocase subunit Tim29</fullName>
    </recommendedName>
</protein>
<dbReference type="PANTHER" id="PTHR21435">
    <property type="entry name" value="MITOCHONDRIAL IMPORT INNER MEMBRANE TRANSLOCASE SUBUNIT TIM29"/>
    <property type="match status" value="1"/>
</dbReference>
<dbReference type="PANTHER" id="PTHR21435:SF1">
    <property type="entry name" value="MITOCHONDRIAL IMPORT INNER MEMBRANE TRANSLOCASE SUBUNIT TIM29"/>
    <property type="match status" value="1"/>
</dbReference>
<dbReference type="Pfam" id="PF10171">
    <property type="entry name" value="Tim29"/>
    <property type="match status" value="1"/>
</dbReference>
<dbReference type="GO" id="GO:0045039">
    <property type="term" value="P:protein insertion into mitochondrial inner membrane"/>
    <property type="evidence" value="ECO:0007669"/>
    <property type="project" value="TreeGrafter"/>
</dbReference>
<dbReference type="EMBL" id="CAKOFQ010008584">
    <property type="protein sequence ID" value="CAH2014988.1"/>
    <property type="molecule type" value="Genomic_DNA"/>
</dbReference>
<name>A0A9P0MIT8_ACAOB</name>
<gene>
    <name evidence="1" type="ORF">ACAOBT_LOCUS34435</name>
</gene>
<dbReference type="AlphaFoldDB" id="A0A9P0MIT8"/>
<dbReference type="GO" id="GO:0042721">
    <property type="term" value="C:TIM22 mitochondrial import inner membrane insertion complex"/>
    <property type="evidence" value="ECO:0007669"/>
    <property type="project" value="InterPro"/>
</dbReference>
<reference evidence="1" key="1">
    <citation type="submission" date="2022-03" db="EMBL/GenBank/DDBJ databases">
        <authorList>
            <person name="Sayadi A."/>
        </authorList>
    </citation>
    <scope>NUCLEOTIDE SEQUENCE</scope>
</reference>
<dbReference type="Proteomes" id="UP001152888">
    <property type="component" value="Unassembled WGS sequence"/>
</dbReference>
<evidence type="ECO:0000313" key="2">
    <source>
        <dbReference type="Proteomes" id="UP001152888"/>
    </source>
</evidence>
<keyword evidence="2" id="KW-1185">Reference proteome</keyword>
<accession>A0A9P0MIT8</accession>
<sequence>MNRLKFLRISKVNYSNVSIASVEQWKTITEKFNAKIKGTIVENWVKYWKLVARDYRDVAISLKDEARAKPGKTVLYITGFGFLTLCMASNPNSKSFRAKYIQCANDVALVSLNVANPDSVNHLKYIERCFNANTIRYANLGLFSVIWVDEFSSDCDTYECKCAYLQVPYTKLSERILDVGFMGIWWVISRKMLDYDINY</sequence>
<organism evidence="1 2">
    <name type="scientific">Acanthoscelides obtectus</name>
    <name type="common">Bean weevil</name>
    <name type="synonym">Bruchus obtectus</name>
    <dbReference type="NCBI Taxonomy" id="200917"/>
    <lineage>
        <taxon>Eukaryota</taxon>
        <taxon>Metazoa</taxon>
        <taxon>Ecdysozoa</taxon>
        <taxon>Arthropoda</taxon>
        <taxon>Hexapoda</taxon>
        <taxon>Insecta</taxon>
        <taxon>Pterygota</taxon>
        <taxon>Neoptera</taxon>
        <taxon>Endopterygota</taxon>
        <taxon>Coleoptera</taxon>
        <taxon>Polyphaga</taxon>
        <taxon>Cucujiformia</taxon>
        <taxon>Chrysomeloidea</taxon>
        <taxon>Chrysomelidae</taxon>
        <taxon>Bruchinae</taxon>
        <taxon>Bruchini</taxon>
        <taxon>Acanthoscelides</taxon>
    </lineage>
</organism>
<evidence type="ECO:0008006" key="3">
    <source>
        <dbReference type="Google" id="ProtNLM"/>
    </source>
</evidence>
<dbReference type="OrthoDB" id="5970620at2759"/>